<feature type="region of interest" description="Disordered" evidence="1">
    <location>
        <begin position="1"/>
        <end position="33"/>
    </location>
</feature>
<sequence length="33" mass="3733">MESSTASADVKGSTQVGRRGMERRHERTRLTLE</sequence>
<reference evidence="2" key="2">
    <citation type="journal article" date="2015" name="Fish Shellfish Immunol.">
        <title>Early steps in the European eel (Anguilla anguilla)-Vibrio vulnificus interaction in the gills: Role of the RtxA13 toxin.</title>
        <authorList>
            <person name="Callol A."/>
            <person name="Pajuelo D."/>
            <person name="Ebbesson L."/>
            <person name="Teles M."/>
            <person name="MacKenzie S."/>
            <person name="Amaro C."/>
        </authorList>
    </citation>
    <scope>NUCLEOTIDE SEQUENCE</scope>
</reference>
<feature type="compositionally biased region" description="Polar residues" evidence="1">
    <location>
        <begin position="1"/>
        <end position="16"/>
    </location>
</feature>
<evidence type="ECO:0000256" key="1">
    <source>
        <dbReference type="SAM" id="MobiDB-lite"/>
    </source>
</evidence>
<feature type="compositionally biased region" description="Basic and acidic residues" evidence="1">
    <location>
        <begin position="19"/>
        <end position="33"/>
    </location>
</feature>
<dbReference type="EMBL" id="GBXM01032767">
    <property type="protein sequence ID" value="JAH75810.1"/>
    <property type="molecule type" value="Transcribed_RNA"/>
</dbReference>
<organism evidence="2">
    <name type="scientific">Anguilla anguilla</name>
    <name type="common">European freshwater eel</name>
    <name type="synonym">Muraena anguilla</name>
    <dbReference type="NCBI Taxonomy" id="7936"/>
    <lineage>
        <taxon>Eukaryota</taxon>
        <taxon>Metazoa</taxon>
        <taxon>Chordata</taxon>
        <taxon>Craniata</taxon>
        <taxon>Vertebrata</taxon>
        <taxon>Euteleostomi</taxon>
        <taxon>Actinopterygii</taxon>
        <taxon>Neopterygii</taxon>
        <taxon>Teleostei</taxon>
        <taxon>Anguilliformes</taxon>
        <taxon>Anguillidae</taxon>
        <taxon>Anguilla</taxon>
    </lineage>
</organism>
<reference evidence="2" key="1">
    <citation type="submission" date="2014-11" db="EMBL/GenBank/DDBJ databases">
        <authorList>
            <person name="Amaro Gonzalez C."/>
        </authorList>
    </citation>
    <scope>NUCLEOTIDE SEQUENCE</scope>
</reference>
<name>A0A0E9VEE2_ANGAN</name>
<accession>A0A0E9VEE2</accession>
<evidence type="ECO:0000313" key="2">
    <source>
        <dbReference type="EMBL" id="JAH75810.1"/>
    </source>
</evidence>
<proteinExistence type="predicted"/>
<dbReference type="AlphaFoldDB" id="A0A0E9VEE2"/>
<protein>
    <submittedName>
        <fullName evidence="2">Uncharacterized protein</fullName>
    </submittedName>
</protein>